<evidence type="ECO:0000313" key="4">
    <source>
        <dbReference type="Proteomes" id="UP000249819"/>
    </source>
</evidence>
<dbReference type="InterPro" id="IPR051244">
    <property type="entry name" value="TCAF"/>
</dbReference>
<dbReference type="GO" id="GO:0005886">
    <property type="term" value="C:plasma membrane"/>
    <property type="evidence" value="ECO:0007669"/>
    <property type="project" value="TreeGrafter"/>
</dbReference>
<dbReference type="EMBL" id="QLMA01000005">
    <property type="protein sequence ID" value="RAJ80021.1"/>
    <property type="molecule type" value="Genomic_DNA"/>
</dbReference>
<proteinExistence type="predicted"/>
<feature type="signal peptide" evidence="1">
    <location>
        <begin position="1"/>
        <end position="20"/>
    </location>
</feature>
<dbReference type="RefSeq" id="WP_146616213.1">
    <property type="nucleotide sequence ID" value="NZ_QLMA01000005.1"/>
</dbReference>
<dbReference type="Gene3D" id="3.40.390.80">
    <property type="entry name" value="Peptidase M60, enhancin-like domain 2"/>
    <property type="match status" value="1"/>
</dbReference>
<dbReference type="AlphaFoldDB" id="A0A327VVK0"/>
<evidence type="ECO:0000256" key="1">
    <source>
        <dbReference type="SAM" id="SignalP"/>
    </source>
</evidence>
<dbReference type="GO" id="GO:0090314">
    <property type="term" value="P:positive regulation of protein targeting to membrane"/>
    <property type="evidence" value="ECO:0007669"/>
    <property type="project" value="TreeGrafter"/>
</dbReference>
<name>A0A327VVK0_9BACT</name>
<dbReference type="PANTHER" id="PTHR15730:SF5">
    <property type="entry name" value="SI:CH211-210B2.2-RELATED"/>
    <property type="match status" value="1"/>
</dbReference>
<comment type="caution">
    <text evidence="3">The sequence shown here is derived from an EMBL/GenBank/DDBJ whole genome shotgun (WGS) entry which is preliminary data.</text>
</comment>
<accession>A0A327VVK0</accession>
<dbReference type="InterPro" id="IPR035423">
    <property type="entry name" value="M60-like_N"/>
</dbReference>
<evidence type="ECO:0000313" key="3">
    <source>
        <dbReference type="EMBL" id="RAJ80021.1"/>
    </source>
</evidence>
<dbReference type="SMART" id="SM01276">
    <property type="entry name" value="M60-like"/>
    <property type="match status" value="1"/>
</dbReference>
<dbReference type="Gene3D" id="2.60.120.1250">
    <property type="entry name" value="Peptidase M60, enhancin-like domain 1"/>
    <property type="match status" value="1"/>
</dbReference>
<dbReference type="Pfam" id="PF17291">
    <property type="entry name" value="M60-like_N"/>
    <property type="match status" value="1"/>
</dbReference>
<reference evidence="3 4" key="1">
    <citation type="submission" date="2018-06" db="EMBL/GenBank/DDBJ databases">
        <title>Genomic Encyclopedia of Archaeal and Bacterial Type Strains, Phase II (KMG-II): from individual species to whole genera.</title>
        <authorList>
            <person name="Goeker M."/>
        </authorList>
    </citation>
    <scope>NUCLEOTIDE SEQUENCE [LARGE SCALE GENOMIC DNA]</scope>
    <source>
        <strain evidence="3 4">DSM 29821</strain>
    </source>
</reference>
<dbReference type="Pfam" id="PF13402">
    <property type="entry name" value="Peptidase_M60"/>
    <property type="match status" value="1"/>
</dbReference>
<dbReference type="GO" id="GO:0044325">
    <property type="term" value="F:transmembrane transporter binding"/>
    <property type="evidence" value="ECO:0007669"/>
    <property type="project" value="TreeGrafter"/>
</dbReference>
<dbReference type="PROSITE" id="PS51723">
    <property type="entry name" value="PEPTIDASE_M60"/>
    <property type="match status" value="1"/>
</dbReference>
<protein>
    <submittedName>
        <fullName evidence="3">Enhancin-like peptidase M60 family</fullName>
    </submittedName>
</protein>
<dbReference type="Gene3D" id="1.10.390.30">
    <property type="entry name" value="Peptidase M60, enhancin-like domain 3"/>
    <property type="match status" value="1"/>
</dbReference>
<dbReference type="Proteomes" id="UP000249819">
    <property type="component" value="Unassembled WGS sequence"/>
</dbReference>
<organism evidence="3 4">
    <name type="scientific">Chitinophaga dinghuensis</name>
    <dbReference type="NCBI Taxonomy" id="1539050"/>
    <lineage>
        <taxon>Bacteria</taxon>
        <taxon>Pseudomonadati</taxon>
        <taxon>Bacteroidota</taxon>
        <taxon>Chitinophagia</taxon>
        <taxon>Chitinophagales</taxon>
        <taxon>Chitinophagaceae</taxon>
        <taxon>Chitinophaga</taxon>
    </lineage>
</organism>
<dbReference type="InterPro" id="IPR031161">
    <property type="entry name" value="Peptidase_M60_dom"/>
</dbReference>
<dbReference type="InterPro" id="IPR042279">
    <property type="entry name" value="Pep_M60_3"/>
</dbReference>
<feature type="chain" id="PRO_5016355767" evidence="1">
    <location>
        <begin position="21"/>
        <end position="510"/>
    </location>
</feature>
<dbReference type="OrthoDB" id="606623at2"/>
<sequence length="510" mass="57169">MKNKHLLLAMLMAGATTAYAQGPAKTPTAEDVIITPTNRLKVKDSVLRKQVLDWSSKAMASKDYQHIKAHPSAAWFPGAVKPGADHISRTIHIDHKQVDKNDWAVIRKLDYGSPEAATLYSTGLYAAPGEVVEFSIPSNMANGIITIQIGAHSDELGHWVAGGEDWRRMPNIVKAETLKSTTTRIASPFGGLIYIATLPVAKDWSADVTIKGAVTSPQFVLGKTTKEEWLEQLKNNKAPWGEMSTDRIILTLPDSVMQQVSDPEKVMKIWDRIIGGIMELAQYPQPVYRPQRMVLDEHIGGGYMHSGYPIMVHHSPSAHMVSADIIVNPEKLLIPTEGGANWGFFHEIGHNMQSSDWSFDGTTEVGCNFFSLYSFDRLTGGRNGAHDGVSNKRTMDMMRKYFEKGANFETWKNDPFLALILFRQLQEGFGWEAFKTFFRNCQAYAKQDPKGSYAKTDEQKRDLWAKEFSKITGRNLAPFFEFWGVPISSSVKEELKALPEWMPYNVPPLQ</sequence>
<keyword evidence="4" id="KW-1185">Reference proteome</keyword>
<feature type="domain" description="Peptidase M60" evidence="2">
    <location>
        <begin position="117"/>
        <end position="430"/>
    </location>
</feature>
<gene>
    <name evidence="3" type="ORF">CLV59_105128</name>
</gene>
<keyword evidence="1" id="KW-0732">Signal</keyword>
<evidence type="ECO:0000259" key="2">
    <source>
        <dbReference type="PROSITE" id="PS51723"/>
    </source>
</evidence>
<dbReference type="PANTHER" id="PTHR15730">
    <property type="entry name" value="EXPERIMENTAL AUTOIMMUNE PROSTATITIS ANTIGEN 2-RELATED"/>
    <property type="match status" value="1"/>
</dbReference>